<dbReference type="AlphaFoldDB" id="A0A918FF65"/>
<evidence type="ECO:0000256" key="1">
    <source>
        <dbReference type="SAM" id="MobiDB-lite"/>
    </source>
</evidence>
<feature type="transmembrane region" description="Helical" evidence="2">
    <location>
        <begin position="76"/>
        <end position="100"/>
    </location>
</feature>
<evidence type="ECO:0000313" key="4">
    <source>
        <dbReference type="Proteomes" id="UP000610303"/>
    </source>
</evidence>
<accession>A0A918FF65</accession>
<name>A0A918FF65_AGRME</name>
<feature type="transmembrane region" description="Helical" evidence="2">
    <location>
        <begin position="36"/>
        <end position="64"/>
    </location>
</feature>
<proteinExistence type="predicted"/>
<feature type="compositionally biased region" description="Low complexity" evidence="1">
    <location>
        <begin position="14"/>
        <end position="27"/>
    </location>
</feature>
<keyword evidence="2" id="KW-1133">Transmembrane helix</keyword>
<dbReference type="Proteomes" id="UP000610303">
    <property type="component" value="Unassembled WGS sequence"/>
</dbReference>
<keyword evidence="2" id="KW-0472">Membrane</keyword>
<dbReference type="RefSeq" id="WP_229781772.1">
    <property type="nucleotide sequence ID" value="NZ_BMRJ01000003.1"/>
</dbReference>
<evidence type="ECO:0008006" key="5">
    <source>
        <dbReference type="Google" id="ProtNLM"/>
    </source>
</evidence>
<reference evidence="3" key="1">
    <citation type="journal article" date="2014" name="Int. J. Syst. Evol. Microbiol.">
        <title>Complete genome sequence of Corynebacterium casei LMG S-19264T (=DSM 44701T), isolated from a smear-ripened cheese.</title>
        <authorList>
            <consortium name="US DOE Joint Genome Institute (JGI-PGF)"/>
            <person name="Walter F."/>
            <person name="Albersmeier A."/>
            <person name="Kalinowski J."/>
            <person name="Ruckert C."/>
        </authorList>
    </citation>
    <scope>NUCLEOTIDE SEQUENCE</scope>
    <source>
        <strain evidence="3">JCM 3346</strain>
    </source>
</reference>
<organism evidence="3 4">
    <name type="scientific">Agromyces mediolanus</name>
    <name type="common">Corynebacterium mediolanum</name>
    <dbReference type="NCBI Taxonomy" id="41986"/>
    <lineage>
        <taxon>Bacteria</taxon>
        <taxon>Bacillati</taxon>
        <taxon>Actinomycetota</taxon>
        <taxon>Actinomycetes</taxon>
        <taxon>Micrococcales</taxon>
        <taxon>Microbacteriaceae</taxon>
        <taxon>Agromyces</taxon>
    </lineage>
</organism>
<gene>
    <name evidence="3" type="ORF">GCM10010196_28940</name>
</gene>
<feature type="region of interest" description="Disordered" evidence="1">
    <location>
        <begin position="1"/>
        <end position="27"/>
    </location>
</feature>
<protein>
    <recommendedName>
        <fullName evidence="5">DUF4190 domain-containing protein</fullName>
    </recommendedName>
</protein>
<reference evidence="3" key="2">
    <citation type="submission" date="2020-09" db="EMBL/GenBank/DDBJ databases">
        <authorList>
            <person name="Sun Q."/>
            <person name="Ohkuma M."/>
        </authorList>
    </citation>
    <scope>NUCLEOTIDE SEQUENCE</scope>
    <source>
        <strain evidence="3">JCM 3346</strain>
    </source>
</reference>
<evidence type="ECO:0000313" key="3">
    <source>
        <dbReference type="EMBL" id="GGR33111.1"/>
    </source>
</evidence>
<dbReference type="EMBL" id="BMRJ01000003">
    <property type="protein sequence ID" value="GGR33111.1"/>
    <property type="molecule type" value="Genomic_DNA"/>
</dbReference>
<evidence type="ECO:0000256" key="2">
    <source>
        <dbReference type="SAM" id="Phobius"/>
    </source>
</evidence>
<keyword evidence="2" id="KW-0812">Transmembrane</keyword>
<keyword evidence="4" id="KW-1185">Reference proteome</keyword>
<comment type="caution">
    <text evidence="3">The sequence shown here is derived from an EMBL/GenBank/DDBJ whole genome shotgun (WGS) entry which is preliminary data.</text>
</comment>
<sequence length="115" mass="11751">MTTTIDPTVTPVHPAGGAQQPAPAQPRAAETNGFSIASLVLGLVSIVAGFTFLVPIGGLVLGIVGLQREPASRTMAIWGVVLNTVMLVGTVLVGFGMLAFGALTLPFLPFFATAF</sequence>